<keyword evidence="3" id="KW-1185">Reference proteome</keyword>
<feature type="domain" description="Chalcone isomerase" evidence="1">
    <location>
        <begin position="60"/>
        <end position="223"/>
    </location>
</feature>
<evidence type="ECO:0000313" key="2">
    <source>
        <dbReference type="EMBL" id="CAK9209585.1"/>
    </source>
</evidence>
<dbReference type="Pfam" id="PF16036">
    <property type="entry name" value="Chalcone_3"/>
    <property type="match status" value="1"/>
</dbReference>
<dbReference type="PANTHER" id="PTHR47698">
    <property type="entry name" value="FATTY-ACID-BINDING PROTEIN 3, CHLOROPLASTIC"/>
    <property type="match status" value="1"/>
</dbReference>
<protein>
    <recommendedName>
        <fullName evidence="1">Chalcone isomerase domain-containing protein</fullName>
    </recommendedName>
</protein>
<organism evidence="2 3">
    <name type="scientific">Sphagnum troendelagicum</name>
    <dbReference type="NCBI Taxonomy" id="128251"/>
    <lineage>
        <taxon>Eukaryota</taxon>
        <taxon>Viridiplantae</taxon>
        <taxon>Streptophyta</taxon>
        <taxon>Embryophyta</taxon>
        <taxon>Bryophyta</taxon>
        <taxon>Sphagnophytina</taxon>
        <taxon>Sphagnopsida</taxon>
        <taxon>Sphagnales</taxon>
        <taxon>Sphagnaceae</taxon>
        <taxon>Sphagnum</taxon>
    </lineage>
</organism>
<dbReference type="InterPro" id="IPR036298">
    <property type="entry name" value="Chalcone_isomerase_sf"/>
</dbReference>
<evidence type="ECO:0000259" key="1">
    <source>
        <dbReference type="Pfam" id="PF16036"/>
    </source>
</evidence>
<gene>
    <name evidence="2" type="ORF">CSSPTR1EN2_LOCUS9874</name>
</gene>
<dbReference type="EMBL" id="OZ019909">
    <property type="protein sequence ID" value="CAK9209585.1"/>
    <property type="molecule type" value="Genomic_DNA"/>
</dbReference>
<dbReference type="Gene3D" id="3.50.70.10">
    <property type="match status" value="1"/>
</dbReference>
<proteinExistence type="predicted"/>
<dbReference type="InterPro" id="IPR016088">
    <property type="entry name" value="Chalcone_isomerase_3-sand"/>
</dbReference>
<accession>A0ABP0U0K0</accession>
<reference evidence="2" key="1">
    <citation type="submission" date="2024-02" db="EMBL/GenBank/DDBJ databases">
        <authorList>
            <consortium name="ELIXIR-Norway"/>
            <consortium name="Elixir Norway"/>
        </authorList>
    </citation>
    <scope>NUCLEOTIDE SEQUENCE</scope>
</reference>
<dbReference type="InterPro" id="IPR016087">
    <property type="entry name" value="Chalcone_isomerase"/>
</dbReference>
<sequence>MAFRMVGSAGRKMGLIIPTAAAAAAAALLPMLCQSSAPSSALSEPSPPPPSPSKVVTEPFTGIKFQQQKQIDNADYHLVATAVRCMLGQCRMALARAYAVGLYTEDGQHVDEVAVLAGGMHRSLVLVMDRDVAGHHIAKGFDRSLLPRIRKAQAGNKKGYGKDALREFTSCFNHQKMLQKGSEVVLLWTPDDKLLVFIDNKVEAVISSPILCKAIFNMYLGPDSIFRKYRNMAFTFHKDSTTPEALATSAIHEEVCPNDAGTLFNNNELVQGMMVAI</sequence>
<dbReference type="Proteomes" id="UP001497512">
    <property type="component" value="Chromosome 17"/>
</dbReference>
<dbReference type="PANTHER" id="PTHR47698:SF2">
    <property type="entry name" value="FATTY-ACID-BINDING PROTEIN 3, CHLOROPLASTIC"/>
    <property type="match status" value="1"/>
</dbReference>
<dbReference type="SUPFAM" id="SSF54626">
    <property type="entry name" value="Chalcone isomerase"/>
    <property type="match status" value="1"/>
</dbReference>
<evidence type="ECO:0000313" key="3">
    <source>
        <dbReference type="Proteomes" id="UP001497512"/>
    </source>
</evidence>
<name>A0ABP0U0K0_9BRYO</name>